<keyword evidence="1" id="KW-0812">Transmembrane</keyword>
<evidence type="ECO:0000256" key="1">
    <source>
        <dbReference type="SAM" id="Phobius"/>
    </source>
</evidence>
<comment type="caution">
    <text evidence="2">The sequence shown here is derived from an EMBL/GenBank/DDBJ whole genome shotgun (WGS) entry which is preliminary data.</text>
</comment>
<evidence type="ECO:0000313" key="2">
    <source>
        <dbReference type="EMBL" id="OIN90992.1"/>
    </source>
</evidence>
<feature type="transmembrane region" description="Helical" evidence="1">
    <location>
        <begin position="354"/>
        <end position="376"/>
    </location>
</feature>
<keyword evidence="1" id="KW-1133">Transmembrane helix</keyword>
<sequence>MSEKTKLSVYFGGWYQRTTLHLTEIADFFAEAKSDLPLSKERLIKLHTGLDLVKVSREAGYLEYVRAENKEGIEIHYYEDGLYVLKLSSSNIDEAIEKLNSYYEEKFAPAVAYIFSLGAPTPKELANIKTVHPIAVGVIDKDPEQFVLNDKYGEIYSTIASSELTVKKTPGFIFLIAKSEYKDFVEGLVEMQIFFREFKDQLQKYLDIHRKLWEEISEIKERKQIRGKEVERIRLQLDAYQKTINLISSRINQMGAYVHTRADIAKEMKLTEHLSNAFQYKFDVLTNTHSYIKEIWVMTNNYLSAAVGVIAEIKGQATNKSIQSLQVITTYGVVGTIINYYLSRESLPKLTTNGMVYFLILVIVTFIVNQFIAWVYSMARYKLKFAERVRNI</sequence>
<organism evidence="2 3">
    <name type="scientific">Candidatus Collierbacteria bacterium CG1_02_44_10</name>
    <dbReference type="NCBI Taxonomy" id="1805087"/>
    <lineage>
        <taxon>Bacteria</taxon>
        <taxon>Candidatus Collieribacteriota</taxon>
    </lineage>
</organism>
<dbReference type="Proteomes" id="UP000182345">
    <property type="component" value="Unassembled WGS sequence"/>
</dbReference>
<keyword evidence="1" id="KW-0472">Membrane</keyword>
<accession>A0A1J4RVA9</accession>
<reference evidence="2 3" key="1">
    <citation type="journal article" date="2016" name="Environ. Microbiol.">
        <title>Genomic resolution of a cold subsurface aquifer community provides metabolic insights for novel microbes adapted to high CO concentrations.</title>
        <authorList>
            <person name="Probst A.J."/>
            <person name="Castelle C.J."/>
            <person name="Singh A."/>
            <person name="Brown C.T."/>
            <person name="Anantharaman K."/>
            <person name="Sharon I."/>
            <person name="Hug L.A."/>
            <person name="Burstein D."/>
            <person name="Emerson J.B."/>
            <person name="Thomas B.C."/>
            <person name="Banfield J.F."/>
        </authorList>
    </citation>
    <scope>NUCLEOTIDE SEQUENCE [LARGE SCALE GENOMIC DNA]</scope>
    <source>
        <strain evidence="2">CG1_02_44_10</strain>
    </source>
</reference>
<gene>
    <name evidence="2" type="ORF">AUJ42_02355</name>
</gene>
<proteinExistence type="predicted"/>
<evidence type="ECO:0000313" key="3">
    <source>
        <dbReference type="Proteomes" id="UP000182345"/>
    </source>
</evidence>
<name>A0A1J4RVA9_9BACT</name>
<dbReference type="EMBL" id="MNUK01000055">
    <property type="protein sequence ID" value="OIN90992.1"/>
    <property type="molecule type" value="Genomic_DNA"/>
</dbReference>
<dbReference type="AlphaFoldDB" id="A0A1J4RVA9"/>
<protein>
    <submittedName>
        <fullName evidence="2">Uncharacterized protein</fullName>
    </submittedName>
</protein>